<accession>B9XRK5</accession>
<evidence type="ECO:0000256" key="4">
    <source>
        <dbReference type="ARBA" id="ARBA00023319"/>
    </source>
</evidence>
<dbReference type="PANTHER" id="PTHR12231:SF253">
    <property type="entry name" value="DPR-INTERACTING PROTEIN ETA, ISOFORM B-RELATED"/>
    <property type="match status" value="1"/>
</dbReference>
<dbReference type="InterPro" id="IPR051170">
    <property type="entry name" value="Neural/epithelial_adhesion"/>
</dbReference>
<dbReference type="STRING" id="320771.Cflav_PD0533"/>
<gene>
    <name evidence="7" type="ORF">Cflav_PD0533</name>
</gene>
<feature type="chain" id="PRO_5002894597" evidence="5">
    <location>
        <begin position="21"/>
        <end position="1006"/>
    </location>
</feature>
<dbReference type="SUPFAM" id="SSF49899">
    <property type="entry name" value="Concanavalin A-like lectins/glucanases"/>
    <property type="match status" value="1"/>
</dbReference>
<reference evidence="7 8" key="1">
    <citation type="journal article" date="2011" name="J. Bacteriol.">
        <title>Genome sequence of 'Pedosphaera parvula' Ellin514, an aerobic Verrucomicrobial isolate from pasture soil.</title>
        <authorList>
            <person name="Kant R."/>
            <person name="van Passel M.W."/>
            <person name="Sangwan P."/>
            <person name="Palva A."/>
            <person name="Lucas S."/>
            <person name="Copeland A."/>
            <person name="Lapidus A."/>
            <person name="Glavina Del Rio T."/>
            <person name="Dalin E."/>
            <person name="Tice H."/>
            <person name="Bruce D."/>
            <person name="Goodwin L."/>
            <person name="Pitluck S."/>
            <person name="Chertkov O."/>
            <person name="Larimer F.W."/>
            <person name="Land M.L."/>
            <person name="Hauser L."/>
            <person name="Brettin T.S."/>
            <person name="Detter J.C."/>
            <person name="Han S."/>
            <person name="de Vos W.M."/>
            <person name="Janssen P.H."/>
            <person name="Smidt H."/>
        </authorList>
    </citation>
    <scope>NUCLEOTIDE SEQUENCE [LARGE SCALE GENOMIC DNA]</scope>
    <source>
        <strain evidence="7 8">Ellin514</strain>
    </source>
</reference>
<dbReference type="InterPro" id="IPR007110">
    <property type="entry name" value="Ig-like_dom"/>
</dbReference>
<dbReference type="Pfam" id="PF13385">
    <property type="entry name" value="Laminin_G_3"/>
    <property type="match status" value="1"/>
</dbReference>
<feature type="domain" description="Ig-like" evidence="6">
    <location>
        <begin position="471"/>
        <end position="551"/>
    </location>
</feature>
<dbReference type="SUPFAM" id="SSF48726">
    <property type="entry name" value="Immunoglobulin"/>
    <property type="match status" value="5"/>
</dbReference>
<sequence precursor="true">MKKAALFLFWLAVISLTSSAQTLTNTANFLGTCRSVSLSFGTAGNDSYFFTTYDGTTGYPQYQLIGGAPFYSGELRPRAGQPGIYETDYVMYNNGSFISYGNFVISLTTYDGDTNGLPDITQLNQAVNYTFTGIQTMDYPSSSSTYISGGLVRAAGTNVGTFVINSPMENSSITGTWGLNTLTGTASYTRKAGSNYMTFTAHNTAGTNFTGGTPFSVDSVNQLTLPQFNMVNSQGLTYVVLGNTVFTRTSQKRYDASANYFDFLQTTSWPDFTQWHFEITDAHDQDNNGIPDLSDAAPTVPSITTQPQSVIIKTNTSTILSVVATGTAPLSYQWRRSGTNFPGATTPSLAFNNAKTTSSGTYSVVVSNRFGTVTSSNAVLSVITPPIITTQPASLTVGISSNALFNVTASGGAPYSYQWRFSNTNLASATDSSLLITNAQTNNTGGYSVIINNPVGSVTSIVATLTVVLQPAITTQPTDLNVDAGSTASFVVAATGTPTLHYQWQYFGANIAGATGSIYSIPNAQPARTGPYQVIVSNAGGSAISSVANLTVSGPPAIIIQPLSQTNLVGGTNTFSVFAGGSQPLHYQWNLNGFPLPDATDSNLLLSNIQSNNAGTYTVTVTNSSGSILSSGASLVILYPPVITSQPQTIAIPVTLPATFTVSATGTAPLSYQWLFYGTNLPGATGTSYAIPSVQAPKAGPYSVFITNIVGSIFSQTATLIIAAPTNTIDCVPAPTNMISWWTADGNALDLQGTNHGNLTNTTFAAGKVGQAFSFNGTNAFIQIPHSPSLNFTNKISILAWVNPTGTNVTTRLLDKHTFGGSDGWHLQIATNRLQMKIGGTTLNGRATVPLNTFTLVAGTFDGSALKLYNNGVLDTNLVSAQSIPTNALALRIGADPTGGSNYKGLMDEVMLFNRALTAAEIQSIYNAGTNGLCKGASIESLAVIPGSQVLVNMKGRTGAAFQLESSFDFSTWVPIITLTNRTGTLQYNDTEALDVPMNFYRVTVP</sequence>
<dbReference type="AlphaFoldDB" id="B9XRK5"/>
<keyword evidence="1 5" id="KW-0732">Signal</keyword>
<dbReference type="Pfam" id="PF13927">
    <property type="entry name" value="Ig_3"/>
    <property type="match status" value="4"/>
</dbReference>
<dbReference type="SMART" id="SM00560">
    <property type="entry name" value="LamGL"/>
    <property type="match status" value="1"/>
</dbReference>
<evidence type="ECO:0000256" key="2">
    <source>
        <dbReference type="ARBA" id="ARBA00022737"/>
    </source>
</evidence>
<dbReference type="InterPro" id="IPR003599">
    <property type="entry name" value="Ig_sub"/>
</dbReference>
<evidence type="ECO:0000256" key="5">
    <source>
        <dbReference type="SAM" id="SignalP"/>
    </source>
</evidence>
<dbReference type="Gene3D" id="2.60.120.200">
    <property type="match status" value="1"/>
</dbReference>
<dbReference type="RefSeq" id="WP_007418438.1">
    <property type="nucleotide sequence ID" value="NZ_ABOX02000065.1"/>
</dbReference>
<dbReference type="Gene3D" id="2.60.40.10">
    <property type="entry name" value="Immunoglobulins"/>
    <property type="match status" value="5"/>
</dbReference>
<organism evidence="7 8">
    <name type="scientific">Pedosphaera parvula (strain Ellin514)</name>
    <dbReference type="NCBI Taxonomy" id="320771"/>
    <lineage>
        <taxon>Bacteria</taxon>
        <taxon>Pseudomonadati</taxon>
        <taxon>Verrucomicrobiota</taxon>
        <taxon>Pedosphaerae</taxon>
        <taxon>Pedosphaerales</taxon>
        <taxon>Pedosphaeraceae</taxon>
        <taxon>Pedosphaera</taxon>
    </lineage>
</organism>
<keyword evidence="8" id="KW-1185">Reference proteome</keyword>
<feature type="domain" description="Ig-like" evidence="6">
    <location>
        <begin position="556"/>
        <end position="636"/>
    </location>
</feature>
<evidence type="ECO:0000313" key="8">
    <source>
        <dbReference type="Proteomes" id="UP000003688"/>
    </source>
</evidence>
<dbReference type="InterPro" id="IPR036179">
    <property type="entry name" value="Ig-like_dom_sf"/>
</dbReference>
<dbReference type="InterPro" id="IPR006558">
    <property type="entry name" value="LamG-like"/>
</dbReference>
<dbReference type="Proteomes" id="UP000003688">
    <property type="component" value="Unassembled WGS sequence"/>
</dbReference>
<evidence type="ECO:0000256" key="1">
    <source>
        <dbReference type="ARBA" id="ARBA00022729"/>
    </source>
</evidence>
<dbReference type="PANTHER" id="PTHR12231">
    <property type="entry name" value="CTX-RELATED TYPE I TRANSMEMBRANE PROTEIN"/>
    <property type="match status" value="1"/>
</dbReference>
<proteinExistence type="predicted"/>
<evidence type="ECO:0000256" key="3">
    <source>
        <dbReference type="ARBA" id="ARBA00023157"/>
    </source>
</evidence>
<dbReference type="OrthoDB" id="102721at2"/>
<keyword evidence="2" id="KW-0677">Repeat</keyword>
<evidence type="ECO:0000313" key="7">
    <source>
        <dbReference type="EMBL" id="EEF57524.1"/>
    </source>
</evidence>
<dbReference type="SMART" id="SM00409">
    <property type="entry name" value="IG"/>
    <property type="match status" value="5"/>
</dbReference>
<feature type="domain" description="Ig-like" evidence="6">
    <location>
        <begin position="386"/>
        <end position="466"/>
    </location>
</feature>
<feature type="signal peptide" evidence="5">
    <location>
        <begin position="1"/>
        <end position="20"/>
    </location>
</feature>
<feature type="domain" description="Ig-like" evidence="6">
    <location>
        <begin position="301"/>
        <end position="381"/>
    </location>
</feature>
<evidence type="ECO:0000259" key="6">
    <source>
        <dbReference type="PROSITE" id="PS50835"/>
    </source>
</evidence>
<keyword evidence="3" id="KW-1015">Disulfide bond</keyword>
<dbReference type="EMBL" id="ABOX02000065">
    <property type="protein sequence ID" value="EEF57524.1"/>
    <property type="molecule type" value="Genomic_DNA"/>
</dbReference>
<protein>
    <submittedName>
        <fullName evidence="7">Immunoglobulin I-set domain protein</fullName>
    </submittedName>
</protein>
<name>B9XRK5_PEDPL</name>
<keyword evidence="4" id="KW-0393">Immunoglobulin domain</keyword>
<dbReference type="InterPro" id="IPR013783">
    <property type="entry name" value="Ig-like_fold"/>
</dbReference>
<dbReference type="PROSITE" id="PS50835">
    <property type="entry name" value="IG_LIKE"/>
    <property type="match status" value="4"/>
</dbReference>
<dbReference type="InterPro" id="IPR013320">
    <property type="entry name" value="ConA-like_dom_sf"/>
</dbReference>
<comment type="caution">
    <text evidence="7">The sequence shown here is derived from an EMBL/GenBank/DDBJ whole genome shotgun (WGS) entry which is preliminary data.</text>
</comment>